<dbReference type="Pfam" id="PF02367">
    <property type="entry name" value="TsaE"/>
    <property type="match status" value="1"/>
</dbReference>
<protein>
    <recommendedName>
        <fullName evidence="3">tRNA threonylcarbamoyladenosine biosynthesis protein TsaE</fullName>
    </recommendedName>
    <alternativeName>
        <fullName evidence="10">t(6)A37 threonylcarbamoyladenosine biosynthesis protein TsaE</fullName>
    </alternativeName>
</protein>
<keyword evidence="4" id="KW-0963">Cytoplasm</keyword>
<dbReference type="SUPFAM" id="SSF52540">
    <property type="entry name" value="P-loop containing nucleoside triphosphate hydrolases"/>
    <property type="match status" value="1"/>
</dbReference>
<dbReference type="PANTHER" id="PTHR33540">
    <property type="entry name" value="TRNA THREONYLCARBAMOYLADENOSINE BIOSYNTHESIS PROTEIN TSAE"/>
    <property type="match status" value="1"/>
</dbReference>
<reference evidence="11" key="1">
    <citation type="journal article" date="2024" name="Nature">
        <title>Anoxygenic phototroph of the Chloroflexota uses a type I reaction centre.</title>
        <authorList>
            <person name="Tsuji J.M."/>
            <person name="Shaw N.A."/>
            <person name="Nagashima S."/>
            <person name="Venkiteswaran J.J."/>
            <person name="Schiff S.L."/>
            <person name="Watanabe T."/>
            <person name="Fukui M."/>
            <person name="Hanada S."/>
            <person name="Tank M."/>
            <person name="Neufeld J.D."/>
        </authorList>
    </citation>
    <scope>NUCLEOTIDE SEQUENCE</scope>
    <source>
        <strain evidence="11">L227-S17</strain>
    </source>
</reference>
<comment type="similarity">
    <text evidence="2">Belongs to the TsaE family.</text>
</comment>
<proteinExistence type="inferred from homology"/>
<evidence type="ECO:0000256" key="7">
    <source>
        <dbReference type="ARBA" id="ARBA00022741"/>
    </source>
</evidence>
<dbReference type="Gene3D" id="3.40.50.300">
    <property type="entry name" value="P-loop containing nucleotide triphosphate hydrolases"/>
    <property type="match status" value="1"/>
</dbReference>
<keyword evidence="9" id="KW-0460">Magnesium</keyword>
<comment type="subcellular location">
    <subcellularLocation>
        <location evidence="1">Cytoplasm</location>
    </subcellularLocation>
</comment>
<evidence type="ECO:0000256" key="9">
    <source>
        <dbReference type="ARBA" id="ARBA00022842"/>
    </source>
</evidence>
<evidence type="ECO:0000256" key="5">
    <source>
        <dbReference type="ARBA" id="ARBA00022694"/>
    </source>
</evidence>
<dbReference type="InterPro" id="IPR027417">
    <property type="entry name" value="P-loop_NTPase"/>
</dbReference>
<evidence type="ECO:0000256" key="4">
    <source>
        <dbReference type="ARBA" id="ARBA00022490"/>
    </source>
</evidence>
<dbReference type="PANTHER" id="PTHR33540:SF2">
    <property type="entry name" value="TRNA THREONYLCARBAMOYLADENOSINE BIOSYNTHESIS PROTEIN TSAE"/>
    <property type="match status" value="1"/>
</dbReference>
<dbReference type="RefSeq" id="WP_341469734.1">
    <property type="nucleotide sequence ID" value="NZ_CP128399.1"/>
</dbReference>
<evidence type="ECO:0000256" key="6">
    <source>
        <dbReference type="ARBA" id="ARBA00022723"/>
    </source>
</evidence>
<accession>A0ABY9B3V8</accession>
<sequence length="180" mass="19936">MTQPSPSTSGFSRKKNFDPATVVDFVSHSASQTRSTGVVLGKLAQPGDIILLAGELGAGKTTLTKGIAEGLDIKGIVNSPTFTLVNEYRGRIPLYHMDCYRLENGRDALDFGVEEYLYGDGLTVIEWAERIEDVLPKETLTVRLTTLNETKRGIRLEPIGERYITFVARFKEEAFGIYKS</sequence>
<evidence type="ECO:0000256" key="1">
    <source>
        <dbReference type="ARBA" id="ARBA00004496"/>
    </source>
</evidence>
<evidence type="ECO:0000256" key="8">
    <source>
        <dbReference type="ARBA" id="ARBA00022840"/>
    </source>
</evidence>
<evidence type="ECO:0000256" key="2">
    <source>
        <dbReference type="ARBA" id="ARBA00007599"/>
    </source>
</evidence>
<evidence type="ECO:0000256" key="10">
    <source>
        <dbReference type="ARBA" id="ARBA00032441"/>
    </source>
</evidence>
<evidence type="ECO:0000313" key="12">
    <source>
        <dbReference type="Proteomes" id="UP001431572"/>
    </source>
</evidence>
<gene>
    <name evidence="11" type="primary">tsaE</name>
    <name evidence="11" type="ORF">OZ401_001127</name>
</gene>
<keyword evidence="12" id="KW-1185">Reference proteome</keyword>
<keyword evidence="8" id="KW-0067">ATP-binding</keyword>
<keyword evidence="7" id="KW-0547">Nucleotide-binding</keyword>
<dbReference type="NCBIfam" id="TIGR00150">
    <property type="entry name" value="T6A_YjeE"/>
    <property type="match status" value="1"/>
</dbReference>
<organism evidence="11 12">
    <name type="scientific">Candidatus Chlorohelix allophototropha</name>
    <dbReference type="NCBI Taxonomy" id="3003348"/>
    <lineage>
        <taxon>Bacteria</taxon>
        <taxon>Bacillati</taxon>
        <taxon>Chloroflexota</taxon>
        <taxon>Chloroflexia</taxon>
        <taxon>Candidatus Chloroheliales</taxon>
        <taxon>Candidatus Chloroheliaceae</taxon>
        <taxon>Candidatus Chlorohelix</taxon>
    </lineage>
</organism>
<keyword evidence="5" id="KW-0819">tRNA processing</keyword>
<evidence type="ECO:0000313" key="11">
    <source>
        <dbReference type="EMBL" id="WJW67845.1"/>
    </source>
</evidence>
<evidence type="ECO:0000256" key="3">
    <source>
        <dbReference type="ARBA" id="ARBA00019010"/>
    </source>
</evidence>
<dbReference type="Proteomes" id="UP001431572">
    <property type="component" value="Chromosome 1"/>
</dbReference>
<keyword evidence="6" id="KW-0479">Metal-binding</keyword>
<dbReference type="InterPro" id="IPR003442">
    <property type="entry name" value="T6A_TsaE"/>
</dbReference>
<name>A0ABY9B3V8_9CHLR</name>
<dbReference type="EMBL" id="CP128399">
    <property type="protein sequence ID" value="WJW67845.1"/>
    <property type="molecule type" value="Genomic_DNA"/>
</dbReference>